<feature type="region of interest" description="Disordered" evidence="2">
    <location>
        <begin position="429"/>
        <end position="449"/>
    </location>
</feature>
<keyword evidence="3" id="KW-1133">Transmembrane helix</keyword>
<evidence type="ECO:0000313" key="4">
    <source>
        <dbReference type="EMBL" id="MEC0239412.1"/>
    </source>
</evidence>
<dbReference type="Proteomes" id="UP001344632">
    <property type="component" value="Unassembled WGS sequence"/>
</dbReference>
<organism evidence="4 5">
    <name type="scientific">Paenibacillus dokdonensis</name>
    <dbReference type="NCBI Taxonomy" id="2567944"/>
    <lineage>
        <taxon>Bacteria</taxon>
        <taxon>Bacillati</taxon>
        <taxon>Bacillota</taxon>
        <taxon>Bacilli</taxon>
        <taxon>Bacillales</taxon>
        <taxon>Paenibacillaceae</taxon>
        <taxon>Paenibacillus</taxon>
    </lineage>
</organism>
<proteinExistence type="predicted"/>
<evidence type="ECO:0008006" key="6">
    <source>
        <dbReference type="Google" id="ProtNLM"/>
    </source>
</evidence>
<reference evidence="4 5" key="1">
    <citation type="submission" date="2023-03" db="EMBL/GenBank/DDBJ databases">
        <title>Bacillus Genome Sequencing.</title>
        <authorList>
            <person name="Dunlap C."/>
        </authorList>
    </citation>
    <scope>NUCLEOTIDE SEQUENCE [LARGE SCALE GENOMIC DNA]</scope>
    <source>
        <strain evidence="4 5">BD-525</strain>
    </source>
</reference>
<keyword evidence="1" id="KW-0175">Coiled coil</keyword>
<keyword evidence="5" id="KW-1185">Reference proteome</keyword>
<accession>A0ABU6GJX2</accession>
<keyword evidence="3" id="KW-0812">Transmembrane</keyword>
<evidence type="ECO:0000256" key="2">
    <source>
        <dbReference type="SAM" id="MobiDB-lite"/>
    </source>
</evidence>
<evidence type="ECO:0000256" key="1">
    <source>
        <dbReference type="SAM" id="Coils"/>
    </source>
</evidence>
<keyword evidence="3" id="KW-0472">Membrane</keyword>
<sequence>MVFARRRSENGSVSVFLIMILAFIFTFVALFIDYARIAAMKAQSERLVHAAVRSVMSSYDQELQERYGLFAYGEQSGDQIMAGVLNSSMDKGVRSDKFDVMPIELDSSGLTMDRMLGEYDIFNREIGEEMKYKAPIDFTLEILGKFKPLSSSMKEASDTVDVLRKLQKLYDKREAALDQMLTKQKKAAQSTNGIPGILMGLYSTSISNESLGSSRVTTAAGIAAQYDDYVTKANEDANRDEDEDSQYSDEIDDYLTDSADVLSRLGSKQSSTAQSHSKLLQEAHQAWQEALDQNERMKQVIAASESRTENAGYDEVAGGSIPGAAADTSGDDSSTIRGLRGQTEKLLLSESLMNDLKNEIDRQQDEFSKADRSISGAMSVLAESAGLNGSSSSMKNAVISARGIIDSYSRTYAESGNANKLDQEAAQLEQHRASDKERKEKEQQAKAKLKDAANILERINELDKKAKEYMEEYKTLQSYYDESMAFNKQLMDGSYQGADLDNDPYDAGKSAMKDMDGLYGAMGGMMSGLKDELLQNEYAALYFKHFDISSLKEAAKDSQAGLGDAVVDQLGVKNQELEYILYGFHNPVGNVSAAYAEIFASRLAIRTMEGLVKNSGLGHPLLVLAAALLYGIEMAIADMITLCETGSVELSSYIKVKIAYRDYLRLFLLIHSNNQKKMSRMLALIRFNTGINPAERATYASGEVKVGMRLWFLPGVMKMVGYAGGSPDEVEGSRYYAVKQADFSY</sequence>
<feature type="region of interest" description="Disordered" evidence="2">
    <location>
        <begin position="311"/>
        <end position="335"/>
    </location>
</feature>
<protein>
    <recommendedName>
        <fullName evidence="6">Flp pilus-assembly TadG-like N-terminal domain-containing protein</fullName>
    </recommendedName>
</protein>
<feature type="coiled-coil region" evidence="1">
    <location>
        <begin position="346"/>
        <end position="373"/>
    </location>
</feature>
<comment type="caution">
    <text evidence="4">The sequence shown here is derived from an EMBL/GenBank/DDBJ whole genome shotgun (WGS) entry which is preliminary data.</text>
</comment>
<feature type="transmembrane region" description="Helical" evidence="3">
    <location>
        <begin position="12"/>
        <end position="32"/>
    </location>
</feature>
<evidence type="ECO:0000313" key="5">
    <source>
        <dbReference type="Proteomes" id="UP001344632"/>
    </source>
</evidence>
<gene>
    <name evidence="4" type="ORF">P4H66_06030</name>
</gene>
<name>A0ABU6GJX2_9BACL</name>
<dbReference type="EMBL" id="JARLKZ010000004">
    <property type="protein sequence ID" value="MEC0239412.1"/>
    <property type="molecule type" value="Genomic_DNA"/>
</dbReference>
<dbReference type="RefSeq" id="WP_326086529.1">
    <property type="nucleotide sequence ID" value="NZ_JARLKZ010000004.1"/>
</dbReference>
<evidence type="ECO:0000256" key="3">
    <source>
        <dbReference type="SAM" id="Phobius"/>
    </source>
</evidence>